<dbReference type="CDD" id="cd08545">
    <property type="entry name" value="YcnI_like"/>
    <property type="match status" value="1"/>
</dbReference>
<dbReference type="AlphaFoldDB" id="A0A2N3VHB5"/>
<reference evidence="5 6" key="1">
    <citation type="submission" date="2017-12" db="EMBL/GenBank/DDBJ databases">
        <title>Sequencing the genomes of 1000 Actinobacteria strains.</title>
        <authorList>
            <person name="Klenk H.-P."/>
        </authorList>
    </citation>
    <scope>NUCLEOTIDE SEQUENCE [LARGE SCALE GENOMIC DNA]</scope>
    <source>
        <strain evidence="5 6">DSM 44489</strain>
    </source>
</reference>
<sequence>MNTILRRIALTTGAVAAATVLGGGVASAHLAVEAPGAKQGSSTVLSFRISNESEEASTTTLTVEVPGLKTARTEPMPGWDAVVQRDPNKMATSVTWTAAPGTGVGPGEFQRFVLYAGPLPKQDTVAFKAVQTYSDGKVVTWDQPATAGAAEPEFPLPVLALTAAEPGDGHSHGTEPEKPHAAPQAAPHTEADSDSAARWLGIGGLALGGLGAVAGVGALARTRRSSE</sequence>
<dbReference type="InterPro" id="IPR006311">
    <property type="entry name" value="TAT_signal"/>
</dbReference>
<dbReference type="EMBL" id="PJMW01000002">
    <property type="protein sequence ID" value="PKV81004.1"/>
    <property type="molecule type" value="Genomic_DNA"/>
</dbReference>
<feature type="region of interest" description="Disordered" evidence="1">
    <location>
        <begin position="163"/>
        <end position="194"/>
    </location>
</feature>
<evidence type="ECO:0000313" key="5">
    <source>
        <dbReference type="EMBL" id="PKV81004.1"/>
    </source>
</evidence>
<dbReference type="Gene3D" id="2.60.40.2230">
    <property type="entry name" value="Uncharacterised protein YcnI-like PF07987, DUF1775"/>
    <property type="match status" value="1"/>
</dbReference>
<accession>A0A2N3VHB5</accession>
<dbReference type="PROSITE" id="PS51318">
    <property type="entry name" value="TAT"/>
    <property type="match status" value="1"/>
</dbReference>
<keyword evidence="3" id="KW-0732">Signal</keyword>
<keyword evidence="6" id="KW-1185">Reference proteome</keyword>
<evidence type="ECO:0000256" key="1">
    <source>
        <dbReference type="SAM" id="MobiDB-lite"/>
    </source>
</evidence>
<evidence type="ECO:0000313" key="6">
    <source>
        <dbReference type="Proteomes" id="UP000233766"/>
    </source>
</evidence>
<keyword evidence="2" id="KW-0812">Transmembrane</keyword>
<dbReference type="InterPro" id="IPR038507">
    <property type="entry name" value="YcnI-like_sf"/>
</dbReference>
<dbReference type="InterPro" id="IPR012533">
    <property type="entry name" value="YcnI-copper_dom"/>
</dbReference>
<dbReference type="Proteomes" id="UP000233766">
    <property type="component" value="Unassembled WGS sequence"/>
</dbReference>
<evidence type="ECO:0000259" key="4">
    <source>
        <dbReference type="Pfam" id="PF07987"/>
    </source>
</evidence>
<feature type="transmembrane region" description="Helical" evidence="2">
    <location>
        <begin position="199"/>
        <end position="220"/>
    </location>
</feature>
<feature type="signal peptide" evidence="3">
    <location>
        <begin position="1"/>
        <end position="17"/>
    </location>
</feature>
<proteinExistence type="predicted"/>
<evidence type="ECO:0000256" key="3">
    <source>
        <dbReference type="SAM" id="SignalP"/>
    </source>
</evidence>
<dbReference type="RefSeq" id="WP_101466835.1">
    <property type="nucleotide sequence ID" value="NZ_PJMW01000002.1"/>
</dbReference>
<dbReference type="Pfam" id="PF07987">
    <property type="entry name" value="DUF1775"/>
    <property type="match status" value="1"/>
</dbReference>
<name>A0A2N3VHB5_9NOCA</name>
<comment type="caution">
    <text evidence="5">The sequence shown here is derived from an EMBL/GenBank/DDBJ whole genome shotgun (WGS) entry which is preliminary data.</text>
</comment>
<dbReference type="OrthoDB" id="9810871at2"/>
<feature type="chain" id="PRO_5038885245" evidence="3">
    <location>
        <begin position="18"/>
        <end position="227"/>
    </location>
</feature>
<organism evidence="5 6">
    <name type="scientific">Nocardia fluminea</name>
    <dbReference type="NCBI Taxonomy" id="134984"/>
    <lineage>
        <taxon>Bacteria</taxon>
        <taxon>Bacillati</taxon>
        <taxon>Actinomycetota</taxon>
        <taxon>Actinomycetes</taxon>
        <taxon>Mycobacteriales</taxon>
        <taxon>Nocardiaceae</taxon>
        <taxon>Nocardia</taxon>
    </lineage>
</organism>
<gene>
    <name evidence="5" type="ORF">ATK86_5448</name>
</gene>
<evidence type="ECO:0000256" key="2">
    <source>
        <dbReference type="SAM" id="Phobius"/>
    </source>
</evidence>
<protein>
    <submittedName>
        <fullName evidence="5">Uncharacterized protein YcnI</fullName>
    </submittedName>
</protein>
<feature type="domain" description="YncI copper-binding" evidence="4">
    <location>
        <begin position="29"/>
        <end position="161"/>
    </location>
</feature>
<keyword evidence="2" id="KW-1133">Transmembrane helix</keyword>
<keyword evidence="2" id="KW-0472">Membrane</keyword>
<feature type="compositionally biased region" description="Basic and acidic residues" evidence="1">
    <location>
        <begin position="167"/>
        <end position="180"/>
    </location>
</feature>